<comment type="caution">
    <text evidence="1">The sequence shown here is derived from an EMBL/GenBank/DDBJ whole genome shotgun (WGS) entry which is preliminary data.</text>
</comment>
<dbReference type="EMBL" id="NUTL01000021">
    <property type="protein sequence ID" value="PHF03842.1"/>
    <property type="molecule type" value="Genomic_DNA"/>
</dbReference>
<evidence type="ECO:0000313" key="2">
    <source>
        <dbReference type="EMBL" id="PHF03842.1"/>
    </source>
</evidence>
<proteinExistence type="predicted"/>
<sequence length="73" mass="8314">MFLFDCTIIIQMKGRGRFVYRGELFLLGQKQENPPPQARVEGGGGSSIIWKKCCSNKVRHSYDDKIARYCIGT</sequence>
<dbReference type="Proteomes" id="UP001248134">
    <property type="component" value="Unassembled WGS sequence"/>
</dbReference>
<evidence type="ECO:0000313" key="1">
    <source>
        <dbReference type="EMBL" id="MDR4328975.1"/>
    </source>
</evidence>
<dbReference type="EMBL" id="VLYX01000044">
    <property type="protein sequence ID" value="MDR4328975.1"/>
    <property type="molecule type" value="Genomic_DNA"/>
</dbReference>
<dbReference type="Proteomes" id="UP000221918">
    <property type="component" value="Unassembled WGS sequence"/>
</dbReference>
<reference evidence="2 3" key="1">
    <citation type="submission" date="2017-09" db="EMBL/GenBank/DDBJ databases">
        <title>Large-scale bioinformatics analysis of Bacillus genomes uncovers conserved roles of natural products in bacterial physiology.</title>
        <authorList>
            <consortium name="Agbiome Team Llc"/>
            <person name="Bleich R.M."/>
            <person name="Grubbs K.J."/>
            <person name="Santa Maria K.C."/>
            <person name="Allen S.E."/>
            <person name="Farag S."/>
            <person name="Shank E.A."/>
            <person name="Bowers A."/>
        </authorList>
    </citation>
    <scope>NUCLEOTIDE SEQUENCE [LARGE SCALE GENOMIC DNA]</scope>
    <source>
        <strain evidence="2 3">AFS037265</strain>
    </source>
</reference>
<evidence type="ECO:0000313" key="3">
    <source>
        <dbReference type="Proteomes" id="UP000221918"/>
    </source>
</evidence>
<dbReference type="AlphaFoldDB" id="A0AAJ2DMC4"/>
<organism evidence="1 4">
    <name type="scientific">Bacillus pseudomycoides</name>
    <dbReference type="NCBI Taxonomy" id="64104"/>
    <lineage>
        <taxon>Bacteria</taxon>
        <taxon>Bacillati</taxon>
        <taxon>Bacillota</taxon>
        <taxon>Bacilli</taxon>
        <taxon>Bacillales</taxon>
        <taxon>Bacillaceae</taxon>
        <taxon>Bacillus</taxon>
        <taxon>Bacillus cereus group</taxon>
    </lineage>
</organism>
<reference evidence="1" key="2">
    <citation type="submission" date="2019-07" db="EMBL/GenBank/DDBJ databases">
        <title>Phylogenomic Reclassification of ATCC Bacillus Strains and Various Taxa within the Genus Bacillus.</title>
        <authorList>
            <person name="Riojas M.A."/>
            <person name="Frank A.M."/>
            <person name="Fenn S.L."/>
            <person name="King S.P."/>
            <person name="Brower S.M."/>
            <person name="Hazbon M.H."/>
        </authorList>
    </citation>
    <scope>NUCLEOTIDE SEQUENCE</scope>
    <source>
        <strain evidence="1">NR-12239</strain>
    </source>
</reference>
<evidence type="ECO:0000313" key="4">
    <source>
        <dbReference type="Proteomes" id="UP001248134"/>
    </source>
</evidence>
<gene>
    <name evidence="2" type="ORF">COF81_04180</name>
    <name evidence="1" type="ORF">FOS08_24690</name>
</gene>
<protein>
    <submittedName>
        <fullName evidence="1">Uncharacterized protein</fullName>
    </submittedName>
</protein>
<name>A0AAJ2DMC4_9BACI</name>
<accession>A0AAJ2DMC4</accession>